<dbReference type="PANTHER" id="PTHR10283:SF82">
    <property type="entry name" value="SOLUTE CARRIER FAMILY 13 MEMBER 2"/>
    <property type="match status" value="1"/>
</dbReference>
<feature type="transmembrane region" description="Helical" evidence="9">
    <location>
        <begin position="147"/>
        <end position="168"/>
    </location>
</feature>
<evidence type="ECO:0000313" key="11">
    <source>
        <dbReference type="Proteomes" id="UP000234778"/>
    </source>
</evidence>
<dbReference type="PANTHER" id="PTHR10283">
    <property type="entry name" value="SOLUTE CARRIER FAMILY 13 MEMBER"/>
    <property type="match status" value="1"/>
</dbReference>
<comment type="similarity">
    <text evidence="2">Belongs to the SLC13A/DASS transporter (TC 2.A.47) family. NADC subfamily.</text>
</comment>
<evidence type="ECO:0000256" key="2">
    <source>
        <dbReference type="ARBA" id="ARBA00006772"/>
    </source>
</evidence>
<evidence type="ECO:0000256" key="8">
    <source>
        <dbReference type="SAM" id="MobiDB-lite"/>
    </source>
</evidence>
<dbReference type="EMBL" id="PKHA01000013">
    <property type="protein sequence ID" value="PKY97980.1"/>
    <property type="molecule type" value="Genomic_DNA"/>
</dbReference>
<feature type="transmembrane region" description="Helical" evidence="9">
    <location>
        <begin position="208"/>
        <end position="231"/>
    </location>
</feature>
<feature type="transmembrane region" description="Helical" evidence="9">
    <location>
        <begin position="299"/>
        <end position="323"/>
    </location>
</feature>
<evidence type="ECO:0000256" key="9">
    <source>
        <dbReference type="SAM" id="Phobius"/>
    </source>
</evidence>
<evidence type="ECO:0000313" key="10">
    <source>
        <dbReference type="EMBL" id="PKY97980.1"/>
    </source>
</evidence>
<dbReference type="AlphaFoldDB" id="A0A2I1KQT1"/>
<name>A0A2I1KQT1_9ACTO</name>
<comment type="subcellular location">
    <subcellularLocation>
        <location evidence="1">Membrane</location>
        <topology evidence="1">Multi-pass membrane protein</topology>
    </subcellularLocation>
</comment>
<reference evidence="10 11" key="1">
    <citation type="submission" date="2017-12" db="EMBL/GenBank/DDBJ databases">
        <title>Phylogenetic diversity of female urinary microbiome.</title>
        <authorList>
            <person name="Thomas-White K."/>
            <person name="Wolfe A.J."/>
        </authorList>
    </citation>
    <scope>NUCLEOTIDE SEQUENCE [LARGE SCALE GENOMIC DNA]</scope>
    <source>
        <strain evidence="10 11">UMB0319</strain>
    </source>
</reference>
<evidence type="ECO:0000256" key="6">
    <source>
        <dbReference type="ARBA" id="ARBA00023136"/>
    </source>
</evidence>
<sequence length="517" mass="54006">MSIPVLHQPTSPSEGQKAHPAPAGERRRRLLGLLGGALLGVIVYLAMPADAVDTVVAVISPEAAEKVSEEGLRLVAAAAVVMGAWWMTEAIPLAATALLPLVLFPLAGVDSFKDTAAPYASGTIFLFMGGFMLALTMQRWNLHRRIALLTVLAVGTKPKMLVLGFMLATGFLSMWVSNTATAVMMLPIGTSILLLTGQADGKGKQSKLATALMLGIAYAASIGSLGTIIGTPPNTLLIAYLKETFDVTIGFGQWMIMGVPLALTFLLICWWLLTSVLFKPEIKEIPGGKALIREELSKLGPWSGGEVLVGVIFVAAALSWSLLPTLLPEAGITDEVIAMVVALALFILPAPGQHGVRLLDWKTAKDLPWDVLLLFGGGLALSAQFSKQGLSVWIGEIAKGLSVLPTVLIVVAVTTLLIFLTELTSNTATAAAFLPIMGGVAVGIGVDPLLFVVPVALAATCAFMLPVATPPNAIAFGSGYVSMGSMVKAGIWLNLIGIVLIVVTVLLLGVPVLGISL</sequence>
<dbReference type="Proteomes" id="UP000234778">
    <property type="component" value="Unassembled WGS sequence"/>
</dbReference>
<evidence type="ECO:0000256" key="1">
    <source>
        <dbReference type="ARBA" id="ARBA00004141"/>
    </source>
</evidence>
<dbReference type="GO" id="GO:0008514">
    <property type="term" value="F:organic anion transmembrane transporter activity"/>
    <property type="evidence" value="ECO:0007669"/>
    <property type="project" value="UniProtKB-ARBA"/>
</dbReference>
<dbReference type="InterPro" id="IPR001898">
    <property type="entry name" value="SLC13A/DASS"/>
</dbReference>
<keyword evidence="4 9" id="KW-0812">Transmembrane</keyword>
<keyword evidence="6 9" id="KW-0472">Membrane</keyword>
<dbReference type="GO" id="GO:0005886">
    <property type="term" value="C:plasma membrane"/>
    <property type="evidence" value="ECO:0007669"/>
    <property type="project" value="TreeGrafter"/>
</dbReference>
<feature type="region of interest" description="Disordered" evidence="8">
    <location>
        <begin position="1"/>
        <end position="23"/>
    </location>
</feature>
<dbReference type="NCBIfam" id="TIGR00785">
    <property type="entry name" value="dass"/>
    <property type="match status" value="1"/>
</dbReference>
<evidence type="ECO:0000256" key="4">
    <source>
        <dbReference type="ARBA" id="ARBA00022692"/>
    </source>
</evidence>
<feature type="transmembrane region" description="Helical" evidence="9">
    <location>
        <begin position="427"/>
        <end position="445"/>
    </location>
</feature>
<keyword evidence="5 9" id="KW-1133">Transmembrane helix</keyword>
<feature type="transmembrane region" description="Helical" evidence="9">
    <location>
        <begin position="491"/>
        <end position="515"/>
    </location>
</feature>
<dbReference type="RefSeq" id="WP_101638345.1">
    <property type="nucleotide sequence ID" value="NZ_JBKUIE010000001.1"/>
</dbReference>
<feature type="transmembrane region" description="Helical" evidence="9">
    <location>
        <begin position="251"/>
        <end position="278"/>
    </location>
</feature>
<dbReference type="Pfam" id="PF00939">
    <property type="entry name" value="Na_sulph_symp"/>
    <property type="match status" value="1"/>
</dbReference>
<accession>A0A2I1KQT1</accession>
<feature type="transmembrane region" description="Helical" evidence="9">
    <location>
        <begin position="335"/>
        <end position="355"/>
    </location>
</feature>
<dbReference type="GeneID" id="81709221"/>
<feature type="transmembrane region" description="Helical" evidence="9">
    <location>
        <begin position="174"/>
        <end position="196"/>
    </location>
</feature>
<dbReference type="GO" id="GO:1905039">
    <property type="term" value="P:carboxylic acid transmembrane transport"/>
    <property type="evidence" value="ECO:0007669"/>
    <property type="project" value="UniProtKB-ARBA"/>
</dbReference>
<proteinExistence type="inferred from homology"/>
<protein>
    <recommendedName>
        <fullName evidence="3">Sodium-dependent dicarboxylate transporter SdcS</fullName>
    </recommendedName>
    <alternativeName>
        <fullName evidence="7">Na(+)/dicarboxylate symporter</fullName>
    </alternativeName>
</protein>
<dbReference type="CDD" id="cd01115">
    <property type="entry name" value="SLC13_permease"/>
    <property type="match status" value="1"/>
</dbReference>
<evidence type="ECO:0000256" key="7">
    <source>
        <dbReference type="ARBA" id="ARBA00031174"/>
    </source>
</evidence>
<feature type="transmembrane region" description="Helical" evidence="9">
    <location>
        <begin position="367"/>
        <end position="385"/>
    </location>
</feature>
<feature type="transmembrane region" description="Helical" evidence="9">
    <location>
        <begin position="30"/>
        <end position="59"/>
    </location>
</feature>
<evidence type="ECO:0000256" key="5">
    <source>
        <dbReference type="ARBA" id="ARBA00022989"/>
    </source>
</evidence>
<organism evidence="10 11">
    <name type="scientific">Actinomyces urogenitalis</name>
    <dbReference type="NCBI Taxonomy" id="103621"/>
    <lineage>
        <taxon>Bacteria</taxon>
        <taxon>Bacillati</taxon>
        <taxon>Actinomycetota</taxon>
        <taxon>Actinomycetes</taxon>
        <taxon>Actinomycetales</taxon>
        <taxon>Actinomycetaceae</taxon>
        <taxon>Actinomyces</taxon>
    </lineage>
</organism>
<gene>
    <name evidence="10" type="ORF">CYJ26_09770</name>
</gene>
<feature type="transmembrane region" description="Helical" evidence="9">
    <location>
        <begin position="116"/>
        <end position="135"/>
    </location>
</feature>
<feature type="transmembrane region" description="Helical" evidence="9">
    <location>
        <begin position="397"/>
        <end position="420"/>
    </location>
</feature>
<comment type="caution">
    <text evidence="10">The sequence shown here is derived from an EMBL/GenBank/DDBJ whole genome shotgun (WGS) entry which is preliminary data.</text>
</comment>
<evidence type="ECO:0000256" key="3">
    <source>
        <dbReference type="ARBA" id="ARBA00020150"/>
    </source>
</evidence>